<dbReference type="Proteomes" id="UP001317532">
    <property type="component" value="Chromosome"/>
</dbReference>
<evidence type="ECO:0000256" key="1">
    <source>
        <dbReference type="SAM" id="MobiDB-lite"/>
    </source>
</evidence>
<reference evidence="2 3" key="1">
    <citation type="journal article" date="2022" name="ISME Commun">
        <title>Vulcanimicrobium alpinus gen. nov. sp. nov., the first cultivated representative of the candidate phylum 'Eremiobacterota', is a metabolically versatile aerobic anoxygenic phototroph.</title>
        <authorList>
            <person name="Yabe S."/>
            <person name="Muto K."/>
            <person name="Abe K."/>
            <person name="Yokota A."/>
            <person name="Staudigel H."/>
            <person name="Tebo B.M."/>
        </authorList>
    </citation>
    <scope>NUCLEOTIDE SEQUENCE [LARGE SCALE GENOMIC DNA]</scope>
    <source>
        <strain evidence="2 3">WC8-2</strain>
    </source>
</reference>
<evidence type="ECO:0008006" key="4">
    <source>
        <dbReference type="Google" id="ProtNLM"/>
    </source>
</evidence>
<dbReference type="EMBL" id="AP025523">
    <property type="protein sequence ID" value="BDE07195.1"/>
    <property type="molecule type" value="Genomic_DNA"/>
</dbReference>
<evidence type="ECO:0000313" key="3">
    <source>
        <dbReference type="Proteomes" id="UP001317532"/>
    </source>
</evidence>
<keyword evidence="3" id="KW-1185">Reference proteome</keyword>
<name>A0AAN1XYD2_UNVUL</name>
<dbReference type="KEGG" id="vab:WPS_24710"/>
<accession>A0AAN1XYD2</accession>
<dbReference type="InterPro" id="IPR013324">
    <property type="entry name" value="RNA_pol_sigma_r3/r4-like"/>
</dbReference>
<proteinExistence type="predicted"/>
<dbReference type="SUPFAM" id="SSF88659">
    <property type="entry name" value="Sigma3 and sigma4 domains of RNA polymerase sigma factors"/>
    <property type="match status" value="1"/>
</dbReference>
<dbReference type="AlphaFoldDB" id="A0AAN1XYD2"/>
<protein>
    <recommendedName>
        <fullName evidence="4">RNA polymerase sigma factor 70 region 4 type 2 domain-containing protein</fullName>
    </recommendedName>
</protein>
<feature type="region of interest" description="Disordered" evidence="1">
    <location>
        <begin position="85"/>
        <end position="105"/>
    </location>
</feature>
<feature type="compositionally biased region" description="Polar residues" evidence="1">
    <location>
        <begin position="93"/>
        <end position="105"/>
    </location>
</feature>
<gene>
    <name evidence="2" type="ORF">WPS_24710</name>
</gene>
<dbReference type="Gene3D" id="1.10.10.10">
    <property type="entry name" value="Winged helix-like DNA-binding domain superfamily/Winged helix DNA-binding domain"/>
    <property type="match status" value="1"/>
</dbReference>
<sequence length="105" mass="11318">MTIARRKAITIAAERSKPRVAAIPEPLPSAEDEAVRRESDALVRALTQNEPALALHALADLPARAVGERLGVPLRTAASRIRRGRRRLEATLPATTLSSPRSKPA</sequence>
<organism evidence="2 3">
    <name type="scientific">Vulcanimicrobium alpinum</name>
    <dbReference type="NCBI Taxonomy" id="3016050"/>
    <lineage>
        <taxon>Bacteria</taxon>
        <taxon>Bacillati</taxon>
        <taxon>Vulcanimicrobiota</taxon>
        <taxon>Vulcanimicrobiia</taxon>
        <taxon>Vulcanimicrobiales</taxon>
        <taxon>Vulcanimicrobiaceae</taxon>
        <taxon>Vulcanimicrobium</taxon>
    </lineage>
</organism>
<evidence type="ECO:0000313" key="2">
    <source>
        <dbReference type="EMBL" id="BDE07195.1"/>
    </source>
</evidence>
<dbReference type="InterPro" id="IPR036388">
    <property type="entry name" value="WH-like_DNA-bd_sf"/>
</dbReference>